<sequence length="949" mass="105202">METDRSSAAHYDVSTSGSQSSENPGSIPSRATTGETDKSYAAHHLVPASEPWTVEKPKPPLPQSPTAETERRYAAHLLVPTSDPWSLAEKPKSLPSQPSAVEPDSSYGAHSSLLTSEPWSSVENLIFPSQASTTETDSSYLDHLAMPPYELWSPVDKLMPLSFHLSPVEKFNSHTTTYNSNLTSSGFDVPSVVSKTPLEKSLPLSPYQLESYNNFATCTISPPSSSFAMSSSEPQASEKNLISPPSRSSTRSKSSSHTIHNISPASPGVILPASESQPSRKNLISPPFHLSTRRKSTDYTTRTISPACARQSSSKHLTPPLSPFCSTETASSYATGNIGPSLPGPAHNIGTKGQGRGNLRGLSGPLAAQETQAQSSCKKDSPLCFMIKTGVIGASTSQRGNKVKKLPEFPGSKMRNPRGESESEARAYGKQQSQKPAKSAMEETVKKAERYSKEGAKRSGTLKTSTEKATERKVPVIDWDAIRQSHLQYIKNKWGSLPPVKKDFYVESARTKSMLQSEADRWRKENNNVTCDDLKTNEKRSIPHPVCQFEDAFHQYPEVMENIRKVGFSKPTPIQSQAWPIILKGIDLISIAQTGTGKTLAYLMPGFIHLDHQPVAREERRGPGMLVLTPTRELAIQVDNECKKYTYKGIKSMCIYGGDKSGPTEHIPRGIDIIIATPGRLSDLQMNDLVNLNSITYVVLDEADKMLDMGFEPQIMKILSDIRPDRQTVMTSATWPDIVRHLSQKYLKDPMIVYVGTLDLTTVNTIKQKIIVTTEEEKRVLLRSFIDSLMPEHKVIIFVSRKLIADDISSDLSIKGIPVQSLHGSREQDDRDQALEEFKKGIVKILIATDLASRGIDVLDVTHVFNFDFPQNIEEYIHRIGRTGRAGQSGSSITLLTKGDWSVAGELINILQRANQEVPRELASMARQYKQYKHRKNEEKKLRYYSRPR</sequence>
<evidence type="ECO:0000259" key="10">
    <source>
        <dbReference type="PROSITE" id="PS51192"/>
    </source>
</evidence>
<dbReference type="AlphaFoldDB" id="F6UM96"/>
<evidence type="ECO:0000313" key="14">
    <source>
        <dbReference type="Proteomes" id="UP000002280"/>
    </source>
</evidence>
<evidence type="ECO:0000256" key="6">
    <source>
        <dbReference type="ARBA" id="ARBA00022884"/>
    </source>
</evidence>
<dbReference type="InterPro" id="IPR014001">
    <property type="entry name" value="Helicase_ATP-bd"/>
</dbReference>
<reference evidence="13" key="2">
    <citation type="submission" date="2025-08" db="UniProtKB">
        <authorList>
            <consortium name="Ensembl"/>
        </authorList>
    </citation>
    <scope>IDENTIFICATION</scope>
</reference>
<feature type="domain" description="DEAD-box RNA helicase Q" evidence="12">
    <location>
        <begin position="548"/>
        <end position="576"/>
    </location>
</feature>
<dbReference type="HOGENOM" id="CLU_003041_16_8_1"/>
<keyword evidence="14" id="KW-1185">Reference proteome</keyword>
<feature type="compositionally biased region" description="Polar residues" evidence="9">
    <location>
        <begin position="324"/>
        <end position="335"/>
    </location>
</feature>
<dbReference type="GO" id="GO:0005524">
    <property type="term" value="F:ATP binding"/>
    <property type="evidence" value="ECO:0007669"/>
    <property type="project" value="UniProtKB-KW"/>
</dbReference>
<dbReference type="GO" id="GO:0003724">
    <property type="term" value="F:RNA helicase activity"/>
    <property type="evidence" value="ECO:0000318"/>
    <property type="project" value="GO_Central"/>
</dbReference>
<dbReference type="OrthoDB" id="196131at2759"/>
<dbReference type="KEGG" id="mdo:100617106"/>
<evidence type="ECO:0000256" key="4">
    <source>
        <dbReference type="ARBA" id="ARBA00022806"/>
    </source>
</evidence>
<dbReference type="GeneTree" id="ENSGT00940000163653"/>
<dbReference type="InParanoid" id="F6UM96"/>
<feature type="compositionally biased region" description="Polar residues" evidence="9">
    <location>
        <begin position="298"/>
        <end position="316"/>
    </location>
</feature>
<dbReference type="Bgee" id="ENSMODG00000014335">
    <property type="expression patterns" value="Expressed in spermatocyte and 19 other cell types or tissues"/>
</dbReference>
<keyword evidence="4" id="KW-0347">Helicase</keyword>
<gene>
    <name evidence="13" type="primary">LOC100617106</name>
</gene>
<evidence type="ECO:0000256" key="5">
    <source>
        <dbReference type="ARBA" id="ARBA00022840"/>
    </source>
</evidence>
<proteinExistence type="predicted"/>
<feature type="domain" description="Helicase ATP-binding" evidence="10">
    <location>
        <begin position="579"/>
        <end position="753"/>
    </location>
</feature>
<feature type="region of interest" description="Disordered" evidence="9">
    <location>
        <begin position="397"/>
        <end position="470"/>
    </location>
</feature>
<dbReference type="InterPro" id="IPR014014">
    <property type="entry name" value="RNA_helicase_DEAD_Q_motif"/>
</dbReference>
<name>F6UM96_MONDO</name>
<dbReference type="PANTHER" id="PTHR47958">
    <property type="entry name" value="ATP-DEPENDENT RNA HELICASE DBP3"/>
    <property type="match status" value="1"/>
</dbReference>
<feature type="domain" description="Helicase C-terminal" evidence="11">
    <location>
        <begin position="765"/>
        <end position="926"/>
    </location>
</feature>
<dbReference type="InterPro" id="IPR001650">
    <property type="entry name" value="Helicase_C-like"/>
</dbReference>
<dbReference type="GO" id="GO:0003729">
    <property type="term" value="F:mRNA binding"/>
    <property type="evidence" value="ECO:0000318"/>
    <property type="project" value="GO_Central"/>
</dbReference>
<dbReference type="EC" id="3.6.4.13" evidence="1"/>
<evidence type="ECO:0000256" key="1">
    <source>
        <dbReference type="ARBA" id="ARBA00012552"/>
    </source>
</evidence>
<dbReference type="FunCoup" id="F6UM96">
    <property type="interactions" value="237"/>
</dbReference>
<evidence type="ECO:0000256" key="3">
    <source>
        <dbReference type="ARBA" id="ARBA00022801"/>
    </source>
</evidence>
<dbReference type="PROSITE" id="PS51195">
    <property type="entry name" value="Q_MOTIF"/>
    <property type="match status" value="1"/>
</dbReference>
<accession>F6UM96</accession>
<evidence type="ECO:0000256" key="7">
    <source>
        <dbReference type="ARBA" id="ARBA00047984"/>
    </source>
</evidence>
<feature type="compositionally biased region" description="Polar residues" evidence="9">
    <location>
        <begin position="13"/>
        <end position="34"/>
    </location>
</feature>
<dbReference type="GeneID" id="100617106"/>
<reference evidence="13 14" key="1">
    <citation type="journal article" date="2007" name="Nature">
        <title>Genome of the marsupial Monodelphis domestica reveals innovation in non-coding sequences.</title>
        <authorList>
            <person name="Mikkelsen T.S."/>
            <person name="Wakefield M.J."/>
            <person name="Aken B."/>
            <person name="Amemiya C.T."/>
            <person name="Chang J.L."/>
            <person name="Duke S."/>
            <person name="Garber M."/>
            <person name="Gentles A.J."/>
            <person name="Goodstadt L."/>
            <person name="Heger A."/>
            <person name="Jurka J."/>
            <person name="Kamal M."/>
            <person name="Mauceli E."/>
            <person name="Searle S.M."/>
            <person name="Sharpe T."/>
            <person name="Baker M.L."/>
            <person name="Batzer M.A."/>
            <person name="Benos P.V."/>
            <person name="Belov K."/>
            <person name="Clamp M."/>
            <person name="Cook A."/>
            <person name="Cuff J."/>
            <person name="Das R."/>
            <person name="Davidow L."/>
            <person name="Deakin J.E."/>
            <person name="Fazzari M.J."/>
            <person name="Glass J.L."/>
            <person name="Grabherr M."/>
            <person name="Greally J.M."/>
            <person name="Gu W."/>
            <person name="Hore T.A."/>
            <person name="Huttley G.A."/>
            <person name="Kleber M."/>
            <person name="Jirtle R.L."/>
            <person name="Koina E."/>
            <person name="Lee J.T."/>
            <person name="Mahony S."/>
            <person name="Marra M.A."/>
            <person name="Miller R.D."/>
            <person name="Nicholls R.D."/>
            <person name="Oda M."/>
            <person name="Papenfuss A.T."/>
            <person name="Parra Z.E."/>
            <person name="Pollock D.D."/>
            <person name="Ray D.A."/>
            <person name="Schein J.E."/>
            <person name="Speed T.P."/>
            <person name="Thompson K."/>
            <person name="VandeBerg J.L."/>
            <person name="Wade C.M."/>
            <person name="Walker J.A."/>
            <person name="Waters P.D."/>
            <person name="Webber C."/>
            <person name="Weidman J.R."/>
            <person name="Xie X."/>
            <person name="Zody M.C."/>
            <person name="Baldwin J."/>
            <person name="Abdouelleil A."/>
            <person name="Abdulkadir J."/>
            <person name="Abebe A."/>
            <person name="Abera B."/>
            <person name="Abreu J."/>
            <person name="Acer S.C."/>
            <person name="Aftuck L."/>
            <person name="Alexander A."/>
            <person name="An P."/>
            <person name="Anderson E."/>
            <person name="Anderson S."/>
            <person name="Arachi H."/>
            <person name="Azer M."/>
            <person name="Bachantsang P."/>
            <person name="Barry A."/>
            <person name="Bayul T."/>
            <person name="Berlin A."/>
            <person name="Bessette D."/>
            <person name="Bloom T."/>
            <person name="Bloom T."/>
            <person name="Boguslavskiy L."/>
            <person name="Bonnet C."/>
            <person name="Boukhgalter B."/>
            <person name="Bourzgui I."/>
            <person name="Brown A."/>
            <person name="Cahill P."/>
            <person name="Channer S."/>
            <person name="Cheshatsang Y."/>
            <person name="Chuda L."/>
            <person name="Citroen M."/>
            <person name="Collymore A."/>
            <person name="Cooke P."/>
            <person name="Costello M."/>
            <person name="D'Aco K."/>
            <person name="Daza R."/>
            <person name="De Haan G."/>
            <person name="DeGray S."/>
            <person name="DeMaso C."/>
            <person name="Dhargay N."/>
            <person name="Dooley K."/>
            <person name="Dooley E."/>
            <person name="Doricent M."/>
            <person name="Dorje P."/>
            <person name="Dorjee K."/>
            <person name="Dupes A."/>
            <person name="Elong R."/>
            <person name="Falk J."/>
            <person name="Farina A."/>
            <person name="Faro S."/>
            <person name="Ferguson D."/>
            <person name="Fisher S."/>
            <person name="Foley C.D."/>
            <person name="Franke A."/>
            <person name="Friedrich D."/>
            <person name="Gadbois L."/>
            <person name="Gearin G."/>
            <person name="Gearin C.R."/>
            <person name="Giannoukos G."/>
            <person name="Goode T."/>
            <person name="Graham J."/>
            <person name="Grandbois E."/>
            <person name="Grewal S."/>
            <person name="Gyaltsen K."/>
            <person name="Hafez N."/>
            <person name="Hagos B."/>
            <person name="Hall J."/>
            <person name="Henson C."/>
            <person name="Hollinger A."/>
            <person name="Honan T."/>
            <person name="Huard M.D."/>
            <person name="Hughes L."/>
            <person name="Hurhula B."/>
            <person name="Husby M.E."/>
            <person name="Kamat A."/>
            <person name="Kanga B."/>
            <person name="Kashin S."/>
            <person name="Khazanovich D."/>
            <person name="Kisner P."/>
            <person name="Lance K."/>
            <person name="Lara M."/>
            <person name="Lee W."/>
            <person name="Lennon N."/>
            <person name="Letendre F."/>
            <person name="LeVine R."/>
            <person name="Lipovsky A."/>
            <person name="Liu X."/>
            <person name="Liu J."/>
            <person name="Liu S."/>
            <person name="Lokyitsang T."/>
            <person name="Lokyitsang Y."/>
            <person name="Lubonja R."/>
            <person name="Lui A."/>
            <person name="MacDonald P."/>
            <person name="Magnisalis V."/>
            <person name="Maru K."/>
            <person name="Matthews C."/>
            <person name="McCusker W."/>
            <person name="McDonough S."/>
            <person name="Mehta T."/>
            <person name="Meldrim J."/>
            <person name="Meneus L."/>
            <person name="Mihai O."/>
            <person name="Mihalev A."/>
            <person name="Mihova T."/>
            <person name="Mittelman R."/>
            <person name="Mlenga V."/>
            <person name="Montmayeur A."/>
            <person name="Mulrain L."/>
            <person name="Navidi A."/>
            <person name="Naylor J."/>
            <person name="Negash T."/>
            <person name="Nguyen T."/>
            <person name="Nguyen N."/>
            <person name="Nicol R."/>
            <person name="Norbu C."/>
            <person name="Norbu N."/>
            <person name="Novod N."/>
            <person name="O'Neill B."/>
            <person name="Osman S."/>
            <person name="Markiewicz E."/>
            <person name="Oyono O.L."/>
            <person name="Patti C."/>
            <person name="Phunkhang P."/>
            <person name="Pierre F."/>
            <person name="Priest M."/>
            <person name="Raghuraman S."/>
            <person name="Rege F."/>
            <person name="Reyes R."/>
            <person name="Rise C."/>
            <person name="Rogov P."/>
            <person name="Ross K."/>
            <person name="Ryan E."/>
            <person name="Settipalli S."/>
            <person name="Shea T."/>
            <person name="Sherpa N."/>
            <person name="Shi L."/>
            <person name="Shih D."/>
            <person name="Sparrow T."/>
            <person name="Spaulding J."/>
            <person name="Stalker J."/>
            <person name="Stange-Thomann N."/>
            <person name="Stavropoulos S."/>
            <person name="Stone C."/>
            <person name="Strader C."/>
            <person name="Tesfaye S."/>
            <person name="Thomson T."/>
            <person name="Thoulutsang Y."/>
            <person name="Thoulutsang D."/>
            <person name="Topham K."/>
            <person name="Topping I."/>
            <person name="Tsamla T."/>
            <person name="Vassiliev H."/>
            <person name="Vo A."/>
            <person name="Wangchuk T."/>
            <person name="Wangdi T."/>
            <person name="Weiand M."/>
            <person name="Wilkinson J."/>
            <person name="Wilson A."/>
            <person name="Yadav S."/>
            <person name="Young G."/>
            <person name="Yu Q."/>
            <person name="Zembek L."/>
            <person name="Zhong D."/>
            <person name="Zimmer A."/>
            <person name="Zwirko Z."/>
            <person name="Jaffe D.B."/>
            <person name="Alvarez P."/>
            <person name="Brockman W."/>
            <person name="Butler J."/>
            <person name="Chin C."/>
            <person name="Gnerre S."/>
            <person name="MacCallum I."/>
            <person name="Graves J.A."/>
            <person name="Ponting C.P."/>
            <person name="Breen M."/>
            <person name="Samollow P.B."/>
            <person name="Lander E.S."/>
            <person name="Lindblad-Toh K."/>
        </authorList>
    </citation>
    <scope>NUCLEOTIDE SEQUENCE [LARGE SCALE GENOMIC DNA]</scope>
</reference>
<dbReference type="CDD" id="cd18787">
    <property type="entry name" value="SF2_C_DEAD"/>
    <property type="match status" value="1"/>
</dbReference>
<dbReference type="RefSeq" id="XP_003342337.1">
    <property type="nucleotide sequence ID" value="XM_003342289.4"/>
</dbReference>
<dbReference type="SMART" id="SM00490">
    <property type="entry name" value="HELICc"/>
    <property type="match status" value="1"/>
</dbReference>
<dbReference type="FunFam" id="3.40.50.300:FF:000008">
    <property type="entry name" value="ATP-dependent RNA helicase RhlB"/>
    <property type="match status" value="1"/>
</dbReference>
<dbReference type="InterPro" id="IPR027417">
    <property type="entry name" value="P-loop_NTPase"/>
</dbReference>
<evidence type="ECO:0000256" key="9">
    <source>
        <dbReference type="SAM" id="MobiDB-lite"/>
    </source>
</evidence>
<keyword evidence="6" id="KW-0694">RNA-binding</keyword>
<evidence type="ECO:0000259" key="12">
    <source>
        <dbReference type="PROSITE" id="PS51195"/>
    </source>
</evidence>
<dbReference type="PROSITE" id="PS51194">
    <property type="entry name" value="HELICASE_CTER"/>
    <property type="match status" value="1"/>
</dbReference>
<dbReference type="Pfam" id="PF00271">
    <property type="entry name" value="Helicase_C"/>
    <property type="match status" value="1"/>
</dbReference>
<dbReference type="PROSITE" id="PS00039">
    <property type="entry name" value="DEAD_ATP_HELICASE"/>
    <property type="match status" value="1"/>
</dbReference>
<evidence type="ECO:0000259" key="11">
    <source>
        <dbReference type="PROSITE" id="PS51194"/>
    </source>
</evidence>
<dbReference type="InterPro" id="IPR000629">
    <property type="entry name" value="RNA-helicase_DEAD-box_CS"/>
</dbReference>
<dbReference type="Gene3D" id="3.40.50.300">
    <property type="entry name" value="P-loop containing nucleotide triphosphate hydrolases"/>
    <property type="match status" value="2"/>
</dbReference>
<dbReference type="Ensembl" id="ENSMODT00000018249.3">
    <property type="protein sequence ID" value="ENSMODP00000017919.3"/>
    <property type="gene ID" value="ENSMODG00000014335.3"/>
</dbReference>
<keyword evidence="5" id="KW-0067">ATP-binding</keyword>
<feature type="region of interest" description="Disordered" evidence="9">
    <location>
        <begin position="226"/>
        <end position="367"/>
    </location>
</feature>
<evidence type="ECO:0000256" key="2">
    <source>
        <dbReference type="ARBA" id="ARBA00022741"/>
    </source>
</evidence>
<feature type="short sequence motif" description="Q motif" evidence="8">
    <location>
        <begin position="548"/>
        <end position="576"/>
    </location>
</feature>
<evidence type="ECO:0000313" key="13">
    <source>
        <dbReference type="Ensembl" id="ENSMODP00000017919.3"/>
    </source>
</evidence>
<keyword evidence="2" id="KW-0547">Nucleotide-binding</keyword>
<dbReference type="GO" id="GO:0016787">
    <property type="term" value="F:hydrolase activity"/>
    <property type="evidence" value="ECO:0007669"/>
    <property type="project" value="UniProtKB-KW"/>
</dbReference>
<dbReference type="eggNOG" id="KOG0336">
    <property type="taxonomic scope" value="Eukaryota"/>
</dbReference>
<reference evidence="13" key="3">
    <citation type="submission" date="2025-09" db="UniProtKB">
        <authorList>
            <consortium name="Ensembl"/>
        </authorList>
    </citation>
    <scope>IDENTIFICATION</scope>
</reference>
<dbReference type="SUPFAM" id="SSF52540">
    <property type="entry name" value="P-loop containing nucleoside triphosphate hydrolases"/>
    <property type="match status" value="1"/>
</dbReference>
<dbReference type="RefSeq" id="XP_056664948.1">
    <property type="nucleotide sequence ID" value="XM_056808970.1"/>
</dbReference>
<dbReference type="OMA" id="ENGENWL"/>
<feature type="compositionally biased region" description="Low complexity" evidence="9">
    <location>
        <begin position="226"/>
        <end position="260"/>
    </location>
</feature>
<keyword evidence="3" id="KW-0378">Hydrolase</keyword>
<evidence type="ECO:0000256" key="8">
    <source>
        <dbReference type="PROSITE-ProRule" id="PRU00552"/>
    </source>
</evidence>
<dbReference type="PROSITE" id="PS51192">
    <property type="entry name" value="HELICASE_ATP_BIND_1"/>
    <property type="match status" value="1"/>
</dbReference>
<organism evidence="13 14">
    <name type="scientific">Monodelphis domestica</name>
    <name type="common">Gray short-tailed opossum</name>
    <dbReference type="NCBI Taxonomy" id="13616"/>
    <lineage>
        <taxon>Eukaryota</taxon>
        <taxon>Metazoa</taxon>
        <taxon>Chordata</taxon>
        <taxon>Craniata</taxon>
        <taxon>Vertebrata</taxon>
        <taxon>Euteleostomi</taxon>
        <taxon>Mammalia</taxon>
        <taxon>Metatheria</taxon>
        <taxon>Didelphimorphia</taxon>
        <taxon>Didelphidae</taxon>
        <taxon>Monodelphis</taxon>
    </lineage>
</organism>
<dbReference type="FunFam" id="3.40.50.300:FF:000079">
    <property type="entry name" value="probable ATP-dependent RNA helicase DDX17"/>
    <property type="match status" value="1"/>
</dbReference>
<feature type="compositionally biased region" description="Basic and acidic residues" evidence="9">
    <location>
        <begin position="440"/>
        <end position="457"/>
    </location>
</feature>
<feature type="compositionally biased region" description="Basic and acidic residues" evidence="9">
    <location>
        <begin position="417"/>
        <end position="427"/>
    </location>
</feature>
<dbReference type="SMART" id="SM00487">
    <property type="entry name" value="DEXDc"/>
    <property type="match status" value="1"/>
</dbReference>
<protein>
    <recommendedName>
        <fullName evidence="1">RNA helicase</fullName>
        <ecNumber evidence="1">3.6.4.13</ecNumber>
    </recommendedName>
</protein>
<feature type="region of interest" description="Disordered" evidence="9">
    <location>
        <begin position="1"/>
        <end position="112"/>
    </location>
</feature>
<comment type="catalytic activity">
    <reaction evidence="7">
        <text>ATP + H2O = ADP + phosphate + H(+)</text>
        <dbReference type="Rhea" id="RHEA:13065"/>
        <dbReference type="ChEBI" id="CHEBI:15377"/>
        <dbReference type="ChEBI" id="CHEBI:15378"/>
        <dbReference type="ChEBI" id="CHEBI:30616"/>
        <dbReference type="ChEBI" id="CHEBI:43474"/>
        <dbReference type="ChEBI" id="CHEBI:456216"/>
        <dbReference type="EC" id="3.6.4.13"/>
    </reaction>
</comment>
<dbReference type="InterPro" id="IPR011545">
    <property type="entry name" value="DEAD/DEAH_box_helicase_dom"/>
</dbReference>
<dbReference type="Pfam" id="PF00270">
    <property type="entry name" value="DEAD"/>
    <property type="match status" value="1"/>
</dbReference>
<dbReference type="STRING" id="13616.ENSMODP00000017919"/>
<dbReference type="Proteomes" id="UP000002280">
    <property type="component" value="Chromosome X"/>
</dbReference>